<feature type="domain" description="Thiamine pyrophosphate enzyme N-terminal TPP-binding" evidence="3">
    <location>
        <begin position="4"/>
        <end position="106"/>
    </location>
</feature>
<evidence type="ECO:0000256" key="2">
    <source>
        <dbReference type="ARBA" id="ARBA00023239"/>
    </source>
</evidence>
<dbReference type="STRING" id="1878942.GCA_900128755_00939"/>
<name>A0A2U8I2J5_9GAMM</name>
<gene>
    <name evidence="4" type="ORF">CCS41_00535</name>
</gene>
<dbReference type="KEGG" id="fsm:CCS41_00535"/>
<dbReference type="OrthoDB" id="9785953at2"/>
<dbReference type="Gene3D" id="3.40.50.970">
    <property type="match status" value="1"/>
</dbReference>
<sequence length="176" mass="19317">MINADCFLRVLAQHNVNFYSGVPNPLLSEFCFAVSNYSSEIIHQIACNDKAAIGMAIGSYLATGDIPAVYLKNSGLSNIINPVCSHATPEVYGIPLLIIMAWQSGSNDVEKNDTTDASQDKELTLESLSLLKKLHIPYQILDEYGDDCEKKVASLLSIAHNECRPVALLIKKIFSR</sequence>
<keyword evidence="1" id="KW-0210">Decarboxylase</keyword>
<keyword evidence="5" id="KW-1185">Reference proteome</keyword>
<dbReference type="SUPFAM" id="SSF52518">
    <property type="entry name" value="Thiamin diphosphate-binding fold (THDP-binding)"/>
    <property type="match status" value="1"/>
</dbReference>
<dbReference type="Pfam" id="PF02776">
    <property type="entry name" value="TPP_enzyme_N"/>
    <property type="match status" value="1"/>
</dbReference>
<proteinExistence type="predicted"/>
<dbReference type="CDD" id="cd07035">
    <property type="entry name" value="TPP_PYR_POX_like"/>
    <property type="match status" value="1"/>
</dbReference>
<dbReference type="InterPro" id="IPR029061">
    <property type="entry name" value="THDP-binding"/>
</dbReference>
<dbReference type="PANTHER" id="PTHR42818">
    <property type="entry name" value="SULFOPYRUVATE DECARBOXYLASE SUBUNIT ALPHA"/>
    <property type="match status" value="1"/>
</dbReference>
<dbReference type="InterPro" id="IPR051818">
    <property type="entry name" value="TPP_dependent_decarboxylase"/>
</dbReference>
<dbReference type="GO" id="GO:0016831">
    <property type="term" value="F:carboxy-lyase activity"/>
    <property type="evidence" value="ECO:0007669"/>
    <property type="project" value="UniProtKB-KW"/>
</dbReference>
<accession>A0A2U8I2J5</accession>
<protein>
    <recommendedName>
        <fullName evidence="3">Thiamine pyrophosphate enzyme N-terminal TPP-binding domain-containing protein</fullName>
    </recommendedName>
</protein>
<keyword evidence="2" id="KW-0456">Lyase</keyword>
<dbReference type="Proteomes" id="UP000261875">
    <property type="component" value="Chromosome"/>
</dbReference>
<evidence type="ECO:0000256" key="1">
    <source>
        <dbReference type="ARBA" id="ARBA00022793"/>
    </source>
</evidence>
<dbReference type="PANTHER" id="PTHR42818:SF1">
    <property type="entry name" value="SULFOPYRUVATE DECARBOXYLASE"/>
    <property type="match status" value="1"/>
</dbReference>
<reference evidence="4 5" key="1">
    <citation type="submission" date="2017-05" db="EMBL/GenBank/DDBJ databases">
        <title>Genome sequence of Candidatus Fukatsuia symbiotica and Candidatus Hamiltonella defensa from Acyrthosiphon pisum strain 5D.</title>
        <authorList>
            <person name="Patel V.A."/>
            <person name="Chevignon G."/>
            <person name="Russell J.A."/>
            <person name="Oliver K.M."/>
        </authorList>
    </citation>
    <scope>NUCLEOTIDE SEQUENCE [LARGE SCALE GENOMIC DNA]</scope>
    <source>
        <strain evidence="4 5">5D</strain>
    </source>
</reference>
<dbReference type="RefSeq" id="WP_072549874.1">
    <property type="nucleotide sequence ID" value="NZ_CP021659.1"/>
</dbReference>
<organism evidence="4 5">
    <name type="scientific">Candidatus Fukatsuia symbiotica</name>
    <dbReference type="NCBI Taxonomy" id="1878942"/>
    <lineage>
        <taxon>Bacteria</taxon>
        <taxon>Pseudomonadati</taxon>
        <taxon>Pseudomonadota</taxon>
        <taxon>Gammaproteobacteria</taxon>
        <taxon>Enterobacterales</taxon>
        <taxon>Yersiniaceae</taxon>
        <taxon>Candidatus Fukatsuia</taxon>
    </lineage>
</organism>
<dbReference type="AlphaFoldDB" id="A0A2U8I2J5"/>
<evidence type="ECO:0000313" key="5">
    <source>
        <dbReference type="Proteomes" id="UP000261875"/>
    </source>
</evidence>
<dbReference type="GO" id="GO:0030976">
    <property type="term" value="F:thiamine pyrophosphate binding"/>
    <property type="evidence" value="ECO:0007669"/>
    <property type="project" value="InterPro"/>
</dbReference>
<evidence type="ECO:0000259" key="3">
    <source>
        <dbReference type="Pfam" id="PF02776"/>
    </source>
</evidence>
<evidence type="ECO:0000313" key="4">
    <source>
        <dbReference type="EMBL" id="AWK13321.1"/>
    </source>
</evidence>
<dbReference type="EMBL" id="CP021659">
    <property type="protein sequence ID" value="AWK13321.1"/>
    <property type="molecule type" value="Genomic_DNA"/>
</dbReference>
<dbReference type="InterPro" id="IPR012001">
    <property type="entry name" value="Thiamin_PyroP_enz_TPP-bd_dom"/>
</dbReference>